<dbReference type="STRING" id="137246.A0A401RKX2"/>
<dbReference type="EMBL" id="BEZZ01004621">
    <property type="protein sequence ID" value="GCC18803.1"/>
    <property type="molecule type" value="Genomic_DNA"/>
</dbReference>
<dbReference type="AlphaFoldDB" id="A0A401RKX2"/>
<reference evidence="1 2" key="1">
    <citation type="journal article" date="2018" name="Nat. Ecol. Evol.">
        <title>Shark genomes provide insights into elasmobranch evolution and the origin of vertebrates.</title>
        <authorList>
            <person name="Hara Y"/>
            <person name="Yamaguchi K"/>
            <person name="Onimaru K"/>
            <person name="Kadota M"/>
            <person name="Koyanagi M"/>
            <person name="Keeley SD"/>
            <person name="Tatsumi K"/>
            <person name="Tanaka K"/>
            <person name="Motone F"/>
            <person name="Kageyama Y"/>
            <person name="Nozu R"/>
            <person name="Adachi N"/>
            <person name="Nishimura O"/>
            <person name="Nakagawa R"/>
            <person name="Tanegashima C"/>
            <person name="Kiyatake I"/>
            <person name="Matsumoto R"/>
            <person name="Murakumo K"/>
            <person name="Nishida K"/>
            <person name="Terakita A"/>
            <person name="Kuratani S"/>
            <person name="Sato K"/>
            <person name="Hyodo S Kuraku.S."/>
        </authorList>
    </citation>
    <scope>NUCLEOTIDE SEQUENCE [LARGE SCALE GENOMIC DNA]</scope>
</reference>
<dbReference type="PANTHER" id="PTHR15046">
    <property type="entry name" value="GLYCO_TRANS_2-LIKE DOMAIN-CONTAINING PROTEIN"/>
    <property type="match status" value="1"/>
</dbReference>
<dbReference type="PANTHER" id="PTHR15046:SF3">
    <property type="entry name" value="BETA-1,4 N-ACETYLGALACTOSAMINYLTRANSFERASE 2-LIKE"/>
    <property type="match status" value="1"/>
</dbReference>
<protein>
    <submittedName>
        <fullName evidence="1">Uncharacterized protein</fullName>
    </submittedName>
</protein>
<feature type="non-terminal residue" evidence="1">
    <location>
        <position position="1"/>
    </location>
</feature>
<proteinExistence type="predicted"/>
<evidence type="ECO:0000313" key="2">
    <source>
        <dbReference type="Proteomes" id="UP000287033"/>
    </source>
</evidence>
<dbReference type="Proteomes" id="UP000287033">
    <property type="component" value="Unassembled WGS sequence"/>
</dbReference>
<sequence>QLTRDDCSCEEEKTFFGNLISRDSVTDLELVFDAAERQEVKERREREYHHFRERTRSSADALLFAKANSPLEYPIQGVEVRPMKTILIPVGPLLSPDGSLSRAVTAKVPDLPVSKTDAQ</sequence>
<organism evidence="1 2">
    <name type="scientific">Chiloscyllium punctatum</name>
    <name type="common">Brownbanded bambooshark</name>
    <name type="synonym">Hemiscyllium punctatum</name>
    <dbReference type="NCBI Taxonomy" id="137246"/>
    <lineage>
        <taxon>Eukaryota</taxon>
        <taxon>Metazoa</taxon>
        <taxon>Chordata</taxon>
        <taxon>Craniata</taxon>
        <taxon>Vertebrata</taxon>
        <taxon>Chondrichthyes</taxon>
        <taxon>Elasmobranchii</taxon>
        <taxon>Galeomorphii</taxon>
        <taxon>Galeoidea</taxon>
        <taxon>Orectolobiformes</taxon>
        <taxon>Hemiscylliidae</taxon>
        <taxon>Chiloscyllium</taxon>
    </lineage>
</organism>
<accession>A0A401RKX2</accession>
<dbReference type="OrthoDB" id="2139606at2759"/>
<name>A0A401RKX2_CHIPU</name>
<evidence type="ECO:0000313" key="1">
    <source>
        <dbReference type="EMBL" id="GCC18803.1"/>
    </source>
</evidence>
<gene>
    <name evidence="1" type="ORF">chiPu_0021718</name>
</gene>
<keyword evidence="2" id="KW-1185">Reference proteome</keyword>
<comment type="caution">
    <text evidence="1">The sequence shown here is derived from an EMBL/GenBank/DDBJ whole genome shotgun (WGS) entry which is preliminary data.</text>
</comment>